<organism evidence="1 2">
    <name type="scientific">Gelidibacter salicanalis</name>
    <dbReference type="NCBI Taxonomy" id="291193"/>
    <lineage>
        <taxon>Bacteria</taxon>
        <taxon>Pseudomonadati</taxon>
        <taxon>Bacteroidota</taxon>
        <taxon>Flavobacteriia</taxon>
        <taxon>Flavobacteriales</taxon>
        <taxon>Flavobacteriaceae</taxon>
        <taxon>Gelidibacter</taxon>
    </lineage>
</organism>
<name>A0A934NBC3_9FLAO</name>
<keyword evidence="2" id="KW-1185">Reference proteome</keyword>
<comment type="caution">
    <text evidence="1">The sequence shown here is derived from an EMBL/GenBank/DDBJ whole genome shotgun (WGS) entry which is preliminary data.</text>
</comment>
<evidence type="ECO:0000313" key="2">
    <source>
        <dbReference type="Proteomes" id="UP000662373"/>
    </source>
</evidence>
<protein>
    <recommendedName>
        <fullName evidence="3">Prophage protein DUF1660</fullName>
    </recommendedName>
</protein>
<sequence length="87" mass="10123">MKIHKKAPRPRKLYCHLFGHQYHVSKKVTSHVNEYTCACCKKQLTTNSDGDLTELTPKFREINSILENMYMRKRERSGSPVFSASGY</sequence>
<proteinExistence type="predicted"/>
<dbReference type="RefSeq" id="WP_199596916.1">
    <property type="nucleotide sequence ID" value="NZ_JAEHJZ010000004.1"/>
</dbReference>
<dbReference type="Proteomes" id="UP000662373">
    <property type="component" value="Unassembled WGS sequence"/>
</dbReference>
<gene>
    <name evidence="1" type="ORF">JEM65_02175</name>
</gene>
<evidence type="ECO:0008006" key="3">
    <source>
        <dbReference type="Google" id="ProtNLM"/>
    </source>
</evidence>
<reference evidence="1 2" key="1">
    <citation type="submission" date="2020-09" db="EMBL/GenBank/DDBJ databases">
        <title>Draft genome of Gelidibacter salicanalis PAMC21136.</title>
        <authorList>
            <person name="Park H."/>
        </authorList>
    </citation>
    <scope>NUCLEOTIDE SEQUENCE [LARGE SCALE GENOMIC DNA]</scope>
    <source>
        <strain evidence="1 2">PAMC21136</strain>
    </source>
</reference>
<evidence type="ECO:0000313" key="1">
    <source>
        <dbReference type="EMBL" id="MBJ7879465.1"/>
    </source>
</evidence>
<accession>A0A934NBC3</accession>
<dbReference type="AlphaFoldDB" id="A0A934NBC3"/>
<dbReference type="EMBL" id="JAEHJZ010000004">
    <property type="protein sequence ID" value="MBJ7879465.1"/>
    <property type="molecule type" value="Genomic_DNA"/>
</dbReference>